<dbReference type="AlphaFoldDB" id="A0A250L0Y8"/>
<sequence length="62" mass="6736">MLKQLTRRPVERALEAEMTAHLGYAPYAPEGRGSGNFTVPSNPTMRSPALNLSVPSERRPAG</sequence>
<evidence type="ECO:0000313" key="3">
    <source>
        <dbReference type="Proteomes" id="UP000266313"/>
    </source>
</evidence>
<feature type="compositionally biased region" description="Polar residues" evidence="1">
    <location>
        <begin position="35"/>
        <end position="45"/>
    </location>
</feature>
<feature type="region of interest" description="Disordered" evidence="1">
    <location>
        <begin position="25"/>
        <end position="62"/>
    </location>
</feature>
<organism evidence="2 3">
    <name type="scientific">Methylocaldum marinum</name>
    <dbReference type="NCBI Taxonomy" id="1432792"/>
    <lineage>
        <taxon>Bacteria</taxon>
        <taxon>Pseudomonadati</taxon>
        <taxon>Pseudomonadota</taxon>
        <taxon>Gammaproteobacteria</taxon>
        <taxon>Methylococcales</taxon>
        <taxon>Methylococcaceae</taxon>
        <taxon>Methylocaldum</taxon>
    </lineage>
</organism>
<evidence type="ECO:0000313" key="2">
    <source>
        <dbReference type="EMBL" id="BBA37404.1"/>
    </source>
</evidence>
<gene>
    <name evidence="2" type="ORF">sS8_5487</name>
</gene>
<dbReference type="KEGG" id="mmai:sS8_5487"/>
<reference evidence="2 3" key="1">
    <citation type="submission" date="2016-12" db="EMBL/GenBank/DDBJ databases">
        <title>Genome sequencing of Methylocaldum marinum.</title>
        <authorList>
            <person name="Takeuchi M."/>
            <person name="Kamagata Y."/>
            <person name="Hiraoka S."/>
            <person name="Oshima K."/>
            <person name="Hattori M."/>
            <person name="Iwasaki W."/>
        </authorList>
    </citation>
    <scope>NUCLEOTIDE SEQUENCE [LARGE SCALE GENOMIC DNA]</scope>
    <source>
        <strain evidence="2 3">S8</strain>
    </source>
</reference>
<dbReference type="EMBL" id="AP017928">
    <property type="protein sequence ID" value="BBA37404.1"/>
    <property type="molecule type" value="Genomic_DNA"/>
</dbReference>
<name>A0A250L0Y8_9GAMM</name>
<dbReference type="Proteomes" id="UP000266313">
    <property type="component" value="Chromosome"/>
</dbReference>
<keyword evidence="3" id="KW-1185">Reference proteome</keyword>
<protein>
    <submittedName>
        <fullName evidence="2">Transposase mutator type</fullName>
    </submittedName>
</protein>
<evidence type="ECO:0000256" key="1">
    <source>
        <dbReference type="SAM" id="MobiDB-lite"/>
    </source>
</evidence>
<accession>A0A250L0Y8</accession>
<proteinExistence type="predicted"/>